<organism evidence="2 3">
    <name type="scientific">Stylonychia lemnae</name>
    <name type="common">Ciliate</name>
    <dbReference type="NCBI Taxonomy" id="5949"/>
    <lineage>
        <taxon>Eukaryota</taxon>
        <taxon>Sar</taxon>
        <taxon>Alveolata</taxon>
        <taxon>Ciliophora</taxon>
        <taxon>Intramacronucleata</taxon>
        <taxon>Spirotrichea</taxon>
        <taxon>Stichotrichia</taxon>
        <taxon>Sporadotrichida</taxon>
        <taxon>Oxytrichidae</taxon>
        <taxon>Stylonychinae</taxon>
        <taxon>Stylonychia</taxon>
    </lineage>
</organism>
<feature type="compositionally biased region" description="Low complexity" evidence="1">
    <location>
        <begin position="356"/>
        <end position="376"/>
    </location>
</feature>
<dbReference type="EMBL" id="CCKQ01004370">
    <property type="protein sequence ID" value="CDW75527.1"/>
    <property type="molecule type" value="Genomic_DNA"/>
</dbReference>
<gene>
    <name evidence="2" type="primary">Contig7847.g8368</name>
    <name evidence="2" type="ORF">STYLEM_4517</name>
</gene>
<dbReference type="InParanoid" id="A0A078A0Z0"/>
<reference evidence="2 3" key="1">
    <citation type="submission" date="2014-06" db="EMBL/GenBank/DDBJ databases">
        <authorList>
            <person name="Swart Estienne"/>
        </authorList>
    </citation>
    <scope>NUCLEOTIDE SEQUENCE [LARGE SCALE GENOMIC DNA]</scope>
    <source>
        <strain evidence="2 3">130c</strain>
    </source>
</reference>
<feature type="compositionally biased region" description="Polar residues" evidence="1">
    <location>
        <begin position="252"/>
        <end position="264"/>
    </location>
</feature>
<evidence type="ECO:0000313" key="2">
    <source>
        <dbReference type="EMBL" id="CDW75527.1"/>
    </source>
</evidence>
<feature type="region of interest" description="Disordered" evidence="1">
    <location>
        <begin position="340"/>
        <end position="379"/>
    </location>
</feature>
<feature type="compositionally biased region" description="Polar residues" evidence="1">
    <location>
        <begin position="195"/>
        <end position="211"/>
    </location>
</feature>
<feature type="region of interest" description="Disordered" evidence="1">
    <location>
        <begin position="251"/>
        <end position="283"/>
    </location>
</feature>
<feature type="region of interest" description="Disordered" evidence="1">
    <location>
        <begin position="430"/>
        <end position="486"/>
    </location>
</feature>
<feature type="compositionally biased region" description="Polar residues" evidence="1">
    <location>
        <begin position="342"/>
        <end position="355"/>
    </location>
</feature>
<accession>A0A078A0Z0</accession>
<feature type="region of interest" description="Disordered" evidence="1">
    <location>
        <begin position="193"/>
        <end position="214"/>
    </location>
</feature>
<keyword evidence="3" id="KW-1185">Reference proteome</keyword>
<feature type="compositionally biased region" description="Basic and acidic residues" evidence="1">
    <location>
        <begin position="430"/>
        <end position="446"/>
    </location>
</feature>
<feature type="compositionally biased region" description="Low complexity" evidence="1">
    <location>
        <begin position="466"/>
        <end position="476"/>
    </location>
</feature>
<proteinExistence type="predicted"/>
<sequence>MKNLKIDQQYNPQSQIISAKASERTLSTSHAQNNTARRKSIFIPIPSYARQISCSISPSHCKQMQHLQIFHPQFKNTFQESNSKQTAMRSIQDDDELMRKLEALKSNMKNDNEESIETYTSMNDYNHQSEFKSKYYTLKNQDKKISLLKNIAVNEELPNIANIIEKARLDMPITSFGIQLSQEAQQKIYHKIQMKKSNSQSKLQPTPSNGKKTFYKDMSLSQNLQNQIYEVDVNQPHLRTKPLFIIREHQVLKNNNNQSRNTGIPESRGNSKDTNPNETSNNKNNQIQRHMESLQPNLQTTKNASINRKAYLQSTLYLEKNMTKDFQESIRKVKPLIDPFRYQQNPGKMNNFKNLSRQQQQQQQQQSQHQDQVSQSDKTELMAQNDIKMAQAEFHVQENENNHHHHHHHPDEIQSLTEESFNIKDIEKNFFNDDNTDKGPQQERKYSYQKPNLNKKSHQKSDRSQSSDNDSDSSSSKNKLFNTTNGNKNIIFNSTSNCNNSAKKGIQPIEKMFEKERDFRNLKLGCKATVFERDPNIVLNMRKGNYTLIKYTNFT</sequence>
<evidence type="ECO:0000313" key="3">
    <source>
        <dbReference type="Proteomes" id="UP000039865"/>
    </source>
</evidence>
<dbReference type="Proteomes" id="UP000039865">
    <property type="component" value="Unassembled WGS sequence"/>
</dbReference>
<dbReference type="AlphaFoldDB" id="A0A078A0Z0"/>
<feature type="compositionally biased region" description="Polar residues" evidence="1">
    <location>
        <begin position="477"/>
        <end position="486"/>
    </location>
</feature>
<name>A0A078A0Z0_STYLE</name>
<protein>
    <submittedName>
        <fullName evidence="2">Uncharacterized protein</fullName>
    </submittedName>
</protein>
<evidence type="ECO:0000256" key="1">
    <source>
        <dbReference type="SAM" id="MobiDB-lite"/>
    </source>
</evidence>